<evidence type="ECO:0000256" key="1">
    <source>
        <dbReference type="ARBA" id="ARBA00022603"/>
    </source>
</evidence>
<dbReference type="AlphaFoldDB" id="A0A849STG8"/>
<name>A0A849STG8_UNCEI</name>
<reference evidence="4 5" key="1">
    <citation type="submission" date="2020-04" db="EMBL/GenBank/DDBJ databases">
        <title>Metagenomic profiling of ammonia- and methane-oxidizing microorganisms in a Dutch drinking water treatment plant.</title>
        <authorList>
            <person name="Poghosyan L."/>
            <person name="Leucker S."/>
        </authorList>
    </citation>
    <scope>NUCLEOTIDE SEQUENCE [LARGE SCALE GENOMIC DNA]</scope>
    <source>
        <strain evidence="4">S-RSF-IL-03</strain>
    </source>
</reference>
<sequence>MDVRESYDSAAAAYAEHLSDELARKPLDRHLLNRFAEETRGRGLVADLGCGPGHVARYLSQQGVTIFGIDFSAKMVAVAQSLHPDLDFRVEDMRRLSASDASLAGVVLFYSIVHFDLTELPRVFREVRRVLVPGGLALVSFHIGEDVVHRDELFGAQVSLDFRCHTPENIVEALRSANFAVIEQIHREPYDGAEYPSRRCYLVAQAA</sequence>
<dbReference type="Proteomes" id="UP000580839">
    <property type="component" value="Unassembled WGS sequence"/>
</dbReference>
<dbReference type="InterPro" id="IPR051052">
    <property type="entry name" value="Diverse_substrate_MTase"/>
</dbReference>
<protein>
    <submittedName>
        <fullName evidence="4">Class I SAM-dependent methyltransferase</fullName>
    </submittedName>
</protein>
<dbReference type="PANTHER" id="PTHR44942">
    <property type="entry name" value="METHYLTRANSF_11 DOMAIN-CONTAINING PROTEIN"/>
    <property type="match status" value="1"/>
</dbReference>
<dbReference type="CDD" id="cd02440">
    <property type="entry name" value="AdoMet_MTases"/>
    <property type="match status" value="1"/>
</dbReference>
<dbReference type="Pfam" id="PF13649">
    <property type="entry name" value="Methyltransf_25"/>
    <property type="match status" value="1"/>
</dbReference>
<evidence type="ECO:0000256" key="2">
    <source>
        <dbReference type="ARBA" id="ARBA00022679"/>
    </source>
</evidence>
<feature type="domain" description="Methyltransferase" evidence="3">
    <location>
        <begin position="45"/>
        <end position="135"/>
    </location>
</feature>
<accession>A0A849STG8</accession>
<dbReference type="InterPro" id="IPR029063">
    <property type="entry name" value="SAM-dependent_MTases_sf"/>
</dbReference>
<organism evidence="4 5">
    <name type="scientific">Eiseniibacteriota bacterium</name>
    <dbReference type="NCBI Taxonomy" id="2212470"/>
    <lineage>
        <taxon>Bacteria</taxon>
        <taxon>Candidatus Eiseniibacteriota</taxon>
    </lineage>
</organism>
<dbReference type="PANTHER" id="PTHR44942:SF4">
    <property type="entry name" value="METHYLTRANSFERASE TYPE 11 DOMAIN-CONTAINING PROTEIN"/>
    <property type="match status" value="1"/>
</dbReference>
<keyword evidence="1 4" id="KW-0489">Methyltransferase</keyword>
<dbReference type="Gene3D" id="3.40.50.150">
    <property type="entry name" value="Vaccinia Virus protein VP39"/>
    <property type="match status" value="1"/>
</dbReference>
<dbReference type="InterPro" id="IPR041698">
    <property type="entry name" value="Methyltransf_25"/>
</dbReference>
<gene>
    <name evidence="4" type="ORF">HOP12_10995</name>
</gene>
<dbReference type="GO" id="GO:0008168">
    <property type="term" value="F:methyltransferase activity"/>
    <property type="evidence" value="ECO:0007669"/>
    <property type="project" value="UniProtKB-KW"/>
</dbReference>
<dbReference type="GO" id="GO:0032259">
    <property type="term" value="P:methylation"/>
    <property type="evidence" value="ECO:0007669"/>
    <property type="project" value="UniProtKB-KW"/>
</dbReference>
<evidence type="ECO:0000313" key="4">
    <source>
        <dbReference type="EMBL" id="NOT34680.1"/>
    </source>
</evidence>
<proteinExistence type="predicted"/>
<keyword evidence="2 4" id="KW-0808">Transferase</keyword>
<dbReference type="SUPFAM" id="SSF53335">
    <property type="entry name" value="S-adenosyl-L-methionine-dependent methyltransferases"/>
    <property type="match status" value="1"/>
</dbReference>
<evidence type="ECO:0000313" key="5">
    <source>
        <dbReference type="Proteomes" id="UP000580839"/>
    </source>
</evidence>
<comment type="caution">
    <text evidence="4">The sequence shown here is derived from an EMBL/GenBank/DDBJ whole genome shotgun (WGS) entry which is preliminary data.</text>
</comment>
<evidence type="ECO:0000259" key="3">
    <source>
        <dbReference type="Pfam" id="PF13649"/>
    </source>
</evidence>
<dbReference type="EMBL" id="JABFRW010000136">
    <property type="protein sequence ID" value="NOT34680.1"/>
    <property type="molecule type" value="Genomic_DNA"/>
</dbReference>